<dbReference type="RefSeq" id="WP_379664316.1">
    <property type="nucleotide sequence ID" value="NZ_JBHUDG010000051.1"/>
</dbReference>
<evidence type="ECO:0000256" key="1">
    <source>
        <dbReference type="ARBA" id="ARBA00022729"/>
    </source>
</evidence>
<dbReference type="InterPro" id="IPR013783">
    <property type="entry name" value="Ig-like_fold"/>
</dbReference>
<feature type="domain" description="Gingipain" evidence="2">
    <location>
        <begin position="407"/>
        <end position="742"/>
    </location>
</feature>
<dbReference type="Gene3D" id="2.60.40.10">
    <property type="entry name" value="Immunoglobulins"/>
    <property type="match status" value="1"/>
</dbReference>
<protein>
    <submittedName>
        <fullName evidence="4">C25 family cysteine peptidase</fullName>
    </submittedName>
</protein>
<evidence type="ECO:0000313" key="4">
    <source>
        <dbReference type="EMBL" id="MFD1631994.1"/>
    </source>
</evidence>
<dbReference type="InterPro" id="IPR039477">
    <property type="entry name" value="ILEI/PANDER_dom"/>
</dbReference>
<evidence type="ECO:0000313" key="5">
    <source>
        <dbReference type="Proteomes" id="UP001597118"/>
    </source>
</evidence>
<accession>A0ABW4II01</accession>
<dbReference type="InterPro" id="IPR029030">
    <property type="entry name" value="Caspase-like_dom_sf"/>
</dbReference>
<dbReference type="Gene3D" id="3.40.50.1460">
    <property type="match status" value="1"/>
</dbReference>
<dbReference type="Gene3D" id="3.40.50.10390">
    <property type="entry name" value="Gingipain r, domain 1"/>
    <property type="match status" value="1"/>
</dbReference>
<comment type="caution">
    <text evidence="4">The sequence shown here is derived from an EMBL/GenBank/DDBJ whole genome shotgun (WGS) entry which is preliminary data.</text>
</comment>
<reference evidence="5" key="1">
    <citation type="journal article" date="2019" name="Int. J. Syst. Evol. Microbiol.">
        <title>The Global Catalogue of Microorganisms (GCM) 10K type strain sequencing project: providing services to taxonomists for standard genome sequencing and annotation.</title>
        <authorList>
            <consortium name="The Broad Institute Genomics Platform"/>
            <consortium name="The Broad Institute Genome Sequencing Center for Infectious Disease"/>
            <person name="Wu L."/>
            <person name="Ma J."/>
        </authorList>
    </citation>
    <scope>NUCLEOTIDE SEQUENCE [LARGE SCALE GENOMIC DNA]</scope>
    <source>
        <strain evidence="5">CCUG 53762</strain>
    </source>
</reference>
<keyword evidence="5" id="KW-1185">Reference proteome</keyword>
<feature type="domain" description="ILEI/PANDER" evidence="3">
    <location>
        <begin position="1078"/>
        <end position="1149"/>
    </location>
</feature>
<dbReference type="EMBL" id="JBHUDG010000051">
    <property type="protein sequence ID" value="MFD1631994.1"/>
    <property type="molecule type" value="Genomic_DNA"/>
</dbReference>
<gene>
    <name evidence="4" type="ORF">ACFSAH_19135</name>
</gene>
<dbReference type="Pfam" id="PF15711">
    <property type="entry name" value="ILEI"/>
    <property type="match status" value="1"/>
</dbReference>
<dbReference type="Proteomes" id="UP001597118">
    <property type="component" value="Unassembled WGS sequence"/>
</dbReference>
<dbReference type="Gene3D" id="2.60.40.4070">
    <property type="match status" value="1"/>
</dbReference>
<dbReference type="Pfam" id="PF01364">
    <property type="entry name" value="Peptidase_C25"/>
    <property type="match status" value="1"/>
</dbReference>
<proteinExistence type="predicted"/>
<keyword evidence="1" id="KW-0732">Signal</keyword>
<organism evidence="4 5">
    <name type="scientific">Pseudopedobacter beijingensis</name>
    <dbReference type="NCBI Taxonomy" id="1207056"/>
    <lineage>
        <taxon>Bacteria</taxon>
        <taxon>Pseudomonadati</taxon>
        <taxon>Bacteroidota</taxon>
        <taxon>Sphingobacteriia</taxon>
        <taxon>Sphingobacteriales</taxon>
        <taxon>Sphingobacteriaceae</taxon>
        <taxon>Pseudopedobacter</taxon>
    </lineage>
</organism>
<evidence type="ECO:0000259" key="2">
    <source>
        <dbReference type="Pfam" id="PF01364"/>
    </source>
</evidence>
<name>A0ABW4II01_9SPHI</name>
<dbReference type="InterPro" id="IPR001769">
    <property type="entry name" value="Gingipain"/>
</dbReference>
<evidence type="ECO:0000259" key="3">
    <source>
        <dbReference type="Pfam" id="PF15711"/>
    </source>
</evidence>
<dbReference type="InterPro" id="IPR029031">
    <property type="entry name" value="Gingipain_N_sf"/>
</dbReference>
<dbReference type="SUPFAM" id="SSF52129">
    <property type="entry name" value="Caspase-like"/>
    <property type="match status" value="1"/>
</dbReference>
<sequence length="1631" mass="184934">MSKLRLLLILFLLIINYSTSLSQINYGNEWINFSKKYIKIKVSAESIYHLTFSDIIASGITDGSTQIDPKYFQMFNKGKEAALYISGSDDNSFDHQDNIYFYGYPNNADLDKKMYSDIEYIPNTNINLFEDDNYYFLTYNNEKEGLRYSTPSNTISPININYILTKSRLDFKTSYYPGDYILETMSLSEYINGEGYMSPLLGRRESSSYNINTSGFINTPGVSPMLSFYVAGRSNSTVAGSSNNHHFQISHENTIICDTIFNGYKTIRKTKNINLTGEITTLNFHIVDDLSSDPNSQHTDYQAISYLEILYPRNLTLTNNTALRFNIPSQYISANLNFSGSSSNPILIDIKNNYTYNIINNNNTLSIPNIYNNNSDFYIFDLNNSISATYQKITFKGFNVADIKKAIIISNKNLSIGAENYLNHNQQIRNIPTLLTYTDDIYNEFYYGFHHPLALNNFIKWSIDKSNNLPQSLLLLGAGLTTPKNNLSADLVPTYGYPASDNMLGIFNNAKASSIAIGRVPAKTNDDIDIYLNKLKIYENLPNEIWRKKIVNVTGGRTETEYLQFKSYLKNLSNIAFNGNLGSYTVNFDKTVSEAVTENLTSGIISQTNNGTNLITFLGHGSASLTAVSLGTPPSLNNSDKPTNYLINGCSTGNAFSGSSSYAENMILARTGAISWIGTTSEGVGSYLSSFSNKFYNHWFVNSYDKSIAEGFRLGINDQTNSSDRLNMAHSRQYIFFGDPNITFFNPSLPDYRINAEKIYLSDRSQNAAQDNFNFNFIIENIGKVQKDSLNIKITRKIEEQNIEKTYFQTIKPILNTDTFSFSLPNTDLNVSGINLITIELDPNAKFNEINKLNNKAAQTFFLPGNGVHAIYPLKNSIVFGEVTLMGQPDNLFTKNEKYIFEIDTVNTFDSPLKATSGSLIADILPTWVPSVNFKENVVYFWRIAIDDQEKRWDTGSFTYLNENIYGQNISHFNQIISSAYTTNDIVLNKESNGFKFQKDLFSTTISSRGDDIPVSQQERRIRSNPLNAISYSPVEINPGMTMVSYDKEIKNKIISYPSPYNSIDGPFPINGYTGQYYWDTTNSVALDSLVSYINQLPKGSYVLGVNNYNCNFKDMPEYVKQAFRSIGLKEFEKVGLGEPYMFWGIKGAASGEAIEYTADYDSGIPAREQYFSYSHDLEYSVSSGYFITDKFGPAKKWKSADFSYQQREGDVQKIDIYAVDKNNQEYILSSNLSPNNIDLSFISAKDIPYLKFKVYIENKTYRTLPKLNHWKIFYEPLTEITFNPSYLQYFNAEKLSQGDSLKLSLGLSNISPFKSDSLQINIKLTDATYSSYTKEFSLKPISPFSNDTLQFSYPTNSLKGETNLQLSLKNKNYGDNYSFNNGITYNTNILADNSAPNIDILVDGRRIINGEIVSPAPIFTISSSDNNKHLLQSDTSLVEVYIKHSSNNTYQRYYYSQGLLKIQQTGTAENNNLIIQFTPEKLIDGNYTLKVISKDYLGNKSSNDFLLDFEVINESTLTNFYPYPNPVIDKMKFVFTLTGEKVPDKIKIQIMTQTGRIVREVLKEELGNLKIGNNISDFVWDCKDQFGDRLANGIYFYRVLIEDSSEKFKHRYTKGDSNFKNNIGKIYLLK</sequence>